<dbReference type="OMA" id="IVCDSER"/>
<dbReference type="InterPro" id="IPR001611">
    <property type="entry name" value="Leu-rich_rpt"/>
</dbReference>
<name>A0A0P1ALK0_PLAHL</name>
<dbReference type="InterPro" id="IPR032675">
    <property type="entry name" value="LRR_dom_sf"/>
</dbReference>
<evidence type="ECO:0000256" key="1">
    <source>
        <dbReference type="ARBA" id="ARBA00022614"/>
    </source>
</evidence>
<keyword evidence="1" id="KW-0433">Leucine-rich repeat</keyword>
<keyword evidence="2" id="KW-0677">Repeat</keyword>
<reference evidence="5" key="1">
    <citation type="submission" date="2014-09" db="EMBL/GenBank/DDBJ databases">
        <authorList>
            <person name="Sharma Rahul"/>
            <person name="Thines Marco"/>
        </authorList>
    </citation>
    <scope>NUCLEOTIDE SEQUENCE [LARGE SCALE GENOMIC DNA]</scope>
</reference>
<dbReference type="AlphaFoldDB" id="A0A0P1ALK0"/>
<dbReference type="InterPro" id="IPR025875">
    <property type="entry name" value="Leu-rich_rpt_4"/>
</dbReference>
<dbReference type="RefSeq" id="XP_024577865.1">
    <property type="nucleotide sequence ID" value="XM_024727272.1"/>
</dbReference>
<accession>A0A0P1ALK0</accession>
<feature type="compositionally biased region" description="Low complexity" evidence="3">
    <location>
        <begin position="741"/>
        <end position="750"/>
    </location>
</feature>
<evidence type="ECO:0000256" key="3">
    <source>
        <dbReference type="SAM" id="MobiDB-lite"/>
    </source>
</evidence>
<feature type="compositionally biased region" description="Basic and acidic residues" evidence="3">
    <location>
        <begin position="751"/>
        <end position="761"/>
    </location>
</feature>
<dbReference type="SUPFAM" id="SSF52075">
    <property type="entry name" value="Outer arm dynein light chain 1"/>
    <property type="match status" value="1"/>
</dbReference>
<dbReference type="EMBL" id="CCYD01000553">
    <property type="protein sequence ID" value="CEG41496.1"/>
    <property type="molecule type" value="Genomic_DNA"/>
</dbReference>
<evidence type="ECO:0000256" key="2">
    <source>
        <dbReference type="ARBA" id="ARBA00022737"/>
    </source>
</evidence>
<dbReference type="OrthoDB" id="201275at2759"/>
<dbReference type="PROSITE" id="PS51450">
    <property type="entry name" value="LRR"/>
    <property type="match status" value="1"/>
</dbReference>
<sequence length="798" mass="90106">MIKQTNPGTGSLKSDDVKTRLRIRTLPRECNPTPALGDILSPSASGSLFSVSPMNKHINKNRRRDSIQLDNPFDDITEEKLRQLSKMSNLERVTSLHISIDSEKQSVEVIGELLPSLQQLHFQQSSLRSFRDLGTSLRSLRVLWAAQCQISNLDGIGALMNLQELYLQHNNVNDVSPLTMHDEIGIIDLEGNQMTEFRQIEQLAFCLQLRSLKLAGNPIETVKQYRQIVANFLPQLVKFDDKIVCDSERARLSESELDAIIQIKADKSISEAAKSLEEMPPDKNLKFFQYSSKTSPHDLRADDSGSRLTHGTDIVFAGNVSSALRRHRHEAEVDFSHRFCQSTRSFSHVSSGGGGYSRFFLNHEKYDRHETQAGRISITDTLDKAKELDTQKYKSRDALIEELKTWQLDSAVTSQVGICLVVEEAMSSEDITFNRSKSCRKNSIDIIAHSDPRVKSVPNSSYGVLRHGSLVREAFVDYARDFRPDLRSETNKQRDVDILAFGGSGGKRQCLPSETPRAKMFNCTKALGHHHDWNLEVLSPTVDLSNANRYLPTSLSRKQQLERFSVSHQKDVVRSGSIGSDADDDVYRLRLCPAILTKVVSPTLAPRKIFFNVVESLHAIEKWRDELDLNTNEEGLNLRAGLEEKCHVSCNNVELFQATSGARNQQTAQKKLGLLLGPGNRETDHNLVWRLRERHDQLRSREGFRSYFYGIEKKRLENVLRQAFDDQDKSPASSPPHGVMSDSVSAVSSDVDPRLDEPERRATRKLMVTSDLVGDVEVIDYESDTSFSGWNDEESKPQ</sequence>
<evidence type="ECO:0000313" key="5">
    <source>
        <dbReference type="Proteomes" id="UP000054928"/>
    </source>
</evidence>
<dbReference type="Gene3D" id="3.80.10.10">
    <property type="entry name" value="Ribonuclease Inhibitor"/>
    <property type="match status" value="1"/>
</dbReference>
<dbReference type="InterPro" id="IPR040091">
    <property type="entry name" value="LRRC56"/>
</dbReference>
<dbReference type="GeneID" id="36406892"/>
<dbReference type="STRING" id="4781.A0A0P1ALK0"/>
<dbReference type="PANTHER" id="PTHR22708">
    <property type="entry name" value="LEUCINE-RICH REPEAT-CONTAINING PROTEIN 56"/>
    <property type="match status" value="1"/>
</dbReference>
<keyword evidence="5" id="KW-1185">Reference proteome</keyword>
<feature type="region of interest" description="Disordered" evidence="3">
    <location>
        <begin position="726"/>
        <end position="767"/>
    </location>
</feature>
<dbReference type="PANTHER" id="PTHR22708:SF0">
    <property type="entry name" value="LEUCINE-RICH REPEAT-CONTAINING PROTEIN 56"/>
    <property type="match status" value="1"/>
</dbReference>
<dbReference type="Proteomes" id="UP000054928">
    <property type="component" value="Unassembled WGS sequence"/>
</dbReference>
<dbReference type="Pfam" id="PF12799">
    <property type="entry name" value="LRR_4"/>
    <property type="match status" value="1"/>
</dbReference>
<evidence type="ECO:0000313" key="4">
    <source>
        <dbReference type="EMBL" id="CEG41496.1"/>
    </source>
</evidence>
<protein>
    <submittedName>
        <fullName evidence="4">Protein phosphatase 1, regulatory subunit, and related proteins</fullName>
    </submittedName>
</protein>
<proteinExistence type="predicted"/>
<organism evidence="4 5">
    <name type="scientific">Plasmopara halstedii</name>
    <name type="common">Downy mildew of sunflower</name>
    <dbReference type="NCBI Taxonomy" id="4781"/>
    <lineage>
        <taxon>Eukaryota</taxon>
        <taxon>Sar</taxon>
        <taxon>Stramenopiles</taxon>
        <taxon>Oomycota</taxon>
        <taxon>Peronosporomycetes</taxon>
        <taxon>Peronosporales</taxon>
        <taxon>Peronosporaceae</taxon>
        <taxon>Plasmopara</taxon>
    </lineage>
</organism>